<evidence type="ECO:0000313" key="3">
    <source>
        <dbReference type="EMBL" id="OQE27276.1"/>
    </source>
</evidence>
<dbReference type="AlphaFoldDB" id="A0A1V6TM80"/>
<gene>
    <name evidence="3" type="ORF">PENSTE_c004G05724</name>
</gene>
<dbReference type="Proteomes" id="UP000191285">
    <property type="component" value="Unassembled WGS sequence"/>
</dbReference>
<evidence type="ECO:0000256" key="1">
    <source>
        <dbReference type="SAM" id="MobiDB-lite"/>
    </source>
</evidence>
<feature type="compositionally biased region" description="Low complexity" evidence="1">
    <location>
        <begin position="356"/>
        <end position="370"/>
    </location>
</feature>
<feature type="region of interest" description="Disordered" evidence="1">
    <location>
        <begin position="352"/>
        <end position="481"/>
    </location>
</feature>
<dbReference type="InterPro" id="IPR014729">
    <property type="entry name" value="Rossmann-like_a/b/a_fold"/>
</dbReference>
<dbReference type="OrthoDB" id="843225at2759"/>
<dbReference type="Gene3D" id="3.40.50.620">
    <property type="entry name" value="HUPs"/>
    <property type="match status" value="1"/>
</dbReference>
<feature type="region of interest" description="Disordered" evidence="1">
    <location>
        <begin position="1"/>
        <end position="115"/>
    </location>
</feature>
<dbReference type="CDD" id="cd23659">
    <property type="entry name" value="USP_At3g01520-like"/>
    <property type="match status" value="1"/>
</dbReference>
<keyword evidence="4" id="KW-1185">Reference proteome</keyword>
<feature type="domain" description="UspA" evidence="2">
    <location>
        <begin position="147"/>
        <end position="285"/>
    </location>
</feature>
<dbReference type="InterPro" id="IPR006015">
    <property type="entry name" value="Universal_stress_UspA"/>
</dbReference>
<dbReference type="STRING" id="303698.A0A1V6TM80"/>
<sequence length="481" mass="52794">MMSAPPSPIPSGESDDRPSTSESAQQARKAGHTRSISFEDTKPRTHSPRRRSIQFNVGAAEAQLPTRSPSVKEKKLSFGGEQILRDDGDESEKEQRHQSIARGPSPPPPKTYERGVSFDTFDNRDAPNFSLTLNYKHKGYQSTRRSRTFLCGTDQNDYSEFALEWLIDELVDDGDEIVCLRAVEKDSRMASGAAIEEGKYREEAEKLFEQVMQKNSQDEKAISLVLELAVGKVEDIIQRMIRIYEPAMLVVGTRGRNLKGVQSLLPGSVSKYCLQQSPIPVIVVRPSPKREKKKKKRRADPTRRSYNHILELSERRGSGIFDANTSTESGVSKLPDEEAAVAKALGLPASYSHMNSRSSLSVSDRSSISQDESDSPSPVPYTLDTVVMKSPLNGSPASSEESVVVSEDTQRAVSPGPPPRSPSPPPDYDSADDTSSTTKTSTAEQANATDSDSETPETTTGVSIPVIEVSNDQEKTESQKE</sequence>
<feature type="compositionally biased region" description="Basic and acidic residues" evidence="1">
    <location>
        <begin position="472"/>
        <end position="481"/>
    </location>
</feature>
<feature type="compositionally biased region" description="Low complexity" evidence="1">
    <location>
        <begin position="398"/>
        <end position="407"/>
    </location>
</feature>
<feature type="compositionally biased region" description="Low complexity" evidence="1">
    <location>
        <begin position="433"/>
        <end position="442"/>
    </location>
</feature>
<name>A0A1V6TM80_9EURO</name>
<reference evidence="4" key="1">
    <citation type="journal article" date="2017" name="Nat. Microbiol.">
        <title>Global analysis of biosynthetic gene clusters reveals vast potential of secondary metabolite production in Penicillium species.</title>
        <authorList>
            <person name="Nielsen J.C."/>
            <person name="Grijseels S."/>
            <person name="Prigent S."/>
            <person name="Ji B."/>
            <person name="Dainat J."/>
            <person name="Nielsen K.F."/>
            <person name="Frisvad J.C."/>
            <person name="Workman M."/>
            <person name="Nielsen J."/>
        </authorList>
    </citation>
    <scope>NUCLEOTIDE SEQUENCE [LARGE SCALE GENOMIC DNA]</scope>
    <source>
        <strain evidence="4">IBT 24891</strain>
    </source>
</reference>
<dbReference type="PRINTS" id="PR01438">
    <property type="entry name" value="UNVRSLSTRESS"/>
</dbReference>
<feature type="region of interest" description="Disordered" evidence="1">
    <location>
        <begin position="286"/>
        <end position="309"/>
    </location>
</feature>
<organism evidence="3 4">
    <name type="scientific">Penicillium steckii</name>
    <dbReference type="NCBI Taxonomy" id="303698"/>
    <lineage>
        <taxon>Eukaryota</taxon>
        <taxon>Fungi</taxon>
        <taxon>Dikarya</taxon>
        <taxon>Ascomycota</taxon>
        <taxon>Pezizomycotina</taxon>
        <taxon>Eurotiomycetes</taxon>
        <taxon>Eurotiomycetidae</taxon>
        <taxon>Eurotiales</taxon>
        <taxon>Aspergillaceae</taxon>
        <taxon>Penicillium</taxon>
    </lineage>
</organism>
<dbReference type="InterPro" id="IPR006016">
    <property type="entry name" value="UspA"/>
</dbReference>
<dbReference type="PANTHER" id="PTHR47815">
    <property type="entry name" value="UNIVERSAL STRESS PROTEIN A FAMILY PROTEIN C25B2.10"/>
    <property type="match status" value="1"/>
</dbReference>
<proteinExistence type="predicted"/>
<feature type="compositionally biased region" description="Pro residues" evidence="1">
    <location>
        <begin position="415"/>
        <end position="427"/>
    </location>
</feature>
<accession>A0A1V6TM80</accession>
<evidence type="ECO:0000313" key="4">
    <source>
        <dbReference type="Proteomes" id="UP000191285"/>
    </source>
</evidence>
<evidence type="ECO:0000259" key="2">
    <source>
        <dbReference type="Pfam" id="PF00582"/>
    </source>
</evidence>
<comment type="caution">
    <text evidence="3">The sequence shown here is derived from an EMBL/GenBank/DDBJ whole genome shotgun (WGS) entry which is preliminary data.</text>
</comment>
<dbReference type="EMBL" id="MLKD01000004">
    <property type="protein sequence ID" value="OQE27276.1"/>
    <property type="molecule type" value="Genomic_DNA"/>
</dbReference>
<dbReference type="PANTHER" id="PTHR47815:SF1">
    <property type="entry name" value="UNIVERSAL STRESS PROTEIN A FAMILY PROTEIN C25B2.10"/>
    <property type="match status" value="1"/>
</dbReference>
<dbReference type="Pfam" id="PF00582">
    <property type="entry name" value="Usp"/>
    <property type="match status" value="1"/>
</dbReference>
<protein>
    <recommendedName>
        <fullName evidence="2">UspA domain-containing protein</fullName>
    </recommendedName>
</protein>
<dbReference type="SUPFAM" id="SSF52402">
    <property type="entry name" value="Adenine nucleotide alpha hydrolases-like"/>
    <property type="match status" value="1"/>
</dbReference>